<evidence type="ECO:0000259" key="1">
    <source>
        <dbReference type="Pfam" id="PF04069"/>
    </source>
</evidence>
<gene>
    <name evidence="2" type="ORF">AA15669_0191</name>
</gene>
<name>A0ABQ0NW80_9PROT</name>
<dbReference type="SUPFAM" id="SSF53850">
    <property type="entry name" value="Periplasmic binding protein-like II"/>
    <property type="match status" value="1"/>
</dbReference>
<keyword evidence="3" id="KW-1185">Reference proteome</keyword>
<dbReference type="Gene3D" id="3.40.190.100">
    <property type="entry name" value="Glycine betaine-binding periplasmic protein, domain 2"/>
    <property type="match status" value="1"/>
</dbReference>
<feature type="domain" description="ABC-type glycine betaine transport system substrate-binding" evidence="1">
    <location>
        <begin position="133"/>
        <end position="234"/>
    </location>
</feature>
<dbReference type="Proteomes" id="UP001062901">
    <property type="component" value="Unassembled WGS sequence"/>
</dbReference>
<dbReference type="Pfam" id="PF04069">
    <property type="entry name" value="OpuAC"/>
    <property type="match status" value="2"/>
</dbReference>
<feature type="domain" description="ABC-type glycine betaine transport system substrate-binding" evidence="1">
    <location>
        <begin position="22"/>
        <end position="109"/>
    </location>
</feature>
<organism evidence="2 3">
    <name type="scientific">Saccharibacter floricola DSM 15669</name>
    <dbReference type="NCBI Taxonomy" id="1123227"/>
    <lineage>
        <taxon>Bacteria</taxon>
        <taxon>Pseudomonadati</taxon>
        <taxon>Pseudomonadota</taxon>
        <taxon>Alphaproteobacteria</taxon>
        <taxon>Acetobacterales</taxon>
        <taxon>Acetobacteraceae</taxon>
        <taxon>Saccharibacter</taxon>
    </lineage>
</organism>
<dbReference type="EMBL" id="BAQD01000001">
    <property type="protein sequence ID" value="GBQ04868.1"/>
    <property type="molecule type" value="Genomic_DNA"/>
</dbReference>
<protein>
    <recommendedName>
        <fullName evidence="1">ABC-type glycine betaine transport system substrate-binding domain-containing protein</fullName>
    </recommendedName>
</protein>
<sequence length="242" mass="26467">MVVGAFLMSHLAIGHLYTALHAACASAVARVVEANGVDVSYVDLSADEREEALARHDIDILVSAWMPQDEGLVHKGRETIGDLYQPQLALSVLKDAKDGAYTSFIVTEESLSYVKAAQEQHQALKDLAVETIGEGALLDRVQQAHERGENPVFAVWQPHAAFHDGSLVELPDSNLLQGQSVSAQIILRDGLRDEVDEDLLDEMSIMMLGTRVMNALDYAVSVQGKDPEEAAEAWQRGRLLPR</sequence>
<evidence type="ECO:0000313" key="2">
    <source>
        <dbReference type="EMBL" id="GBQ04868.1"/>
    </source>
</evidence>
<dbReference type="InterPro" id="IPR007210">
    <property type="entry name" value="ABC_Gly_betaine_transp_sub-bd"/>
</dbReference>
<evidence type="ECO:0000313" key="3">
    <source>
        <dbReference type="Proteomes" id="UP001062901"/>
    </source>
</evidence>
<proteinExistence type="predicted"/>
<accession>A0ABQ0NW80</accession>
<comment type="caution">
    <text evidence="2">The sequence shown here is derived from an EMBL/GenBank/DDBJ whole genome shotgun (WGS) entry which is preliminary data.</text>
</comment>
<dbReference type="Gene3D" id="3.40.190.10">
    <property type="entry name" value="Periplasmic binding protein-like II"/>
    <property type="match status" value="1"/>
</dbReference>
<reference evidence="2" key="1">
    <citation type="submission" date="2013-04" db="EMBL/GenBank/DDBJ databases">
        <title>The genome sequencing project of 58 acetic acid bacteria.</title>
        <authorList>
            <person name="Okamoto-Kainuma A."/>
            <person name="Ishikawa M."/>
            <person name="Umino S."/>
            <person name="Koizumi Y."/>
            <person name="Shiwa Y."/>
            <person name="Yoshikawa H."/>
            <person name="Matsutani M."/>
            <person name="Matsushita K."/>
        </authorList>
    </citation>
    <scope>NUCLEOTIDE SEQUENCE</scope>
    <source>
        <strain evidence="2">DSM 15669</strain>
    </source>
</reference>